<dbReference type="SMART" id="SM00829">
    <property type="entry name" value="PKS_ER"/>
    <property type="match status" value="1"/>
</dbReference>
<keyword evidence="4" id="KW-1185">Reference proteome</keyword>
<dbReference type="Proteomes" id="UP000248326">
    <property type="component" value="Unassembled WGS sequence"/>
</dbReference>
<dbReference type="PROSITE" id="PS01162">
    <property type="entry name" value="QOR_ZETA_CRYSTAL"/>
    <property type="match status" value="1"/>
</dbReference>
<dbReference type="Pfam" id="PF13602">
    <property type="entry name" value="ADH_zinc_N_2"/>
    <property type="match status" value="1"/>
</dbReference>
<evidence type="ECO:0000313" key="4">
    <source>
        <dbReference type="Proteomes" id="UP000248326"/>
    </source>
</evidence>
<comment type="caution">
    <text evidence="3">The sequence shown here is derived from an EMBL/GenBank/DDBJ whole genome shotgun (WGS) entry which is preliminary data.</text>
</comment>
<dbReference type="SUPFAM" id="SSF50129">
    <property type="entry name" value="GroES-like"/>
    <property type="match status" value="1"/>
</dbReference>
<dbReference type="Gene3D" id="3.40.50.720">
    <property type="entry name" value="NAD(P)-binding Rossmann-like Domain"/>
    <property type="match status" value="1"/>
</dbReference>
<dbReference type="GO" id="GO:0016491">
    <property type="term" value="F:oxidoreductase activity"/>
    <property type="evidence" value="ECO:0007669"/>
    <property type="project" value="UniProtKB-KW"/>
</dbReference>
<dbReference type="OrthoDB" id="9792162at2"/>
<accession>A0A318S5B7</accession>
<name>A0A318S5B7_9DEIO</name>
<dbReference type="InterPro" id="IPR050700">
    <property type="entry name" value="YIM1/Zinc_Alcohol_DH_Fams"/>
</dbReference>
<dbReference type="InterPro" id="IPR013154">
    <property type="entry name" value="ADH-like_N"/>
</dbReference>
<reference evidence="3 4" key="1">
    <citation type="submission" date="2018-06" db="EMBL/GenBank/DDBJ databases">
        <title>Genomic Encyclopedia of Type Strains, Phase IV (KMG-IV): sequencing the most valuable type-strain genomes for metagenomic binning, comparative biology and taxonomic classification.</title>
        <authorList>
            <person name="Goeker M."/>
        </authorList>
    </citation>
    <scope>NUCLEOTIDE SEQUENCE [LARGE SCALE GENOMIC DNA]</scope>
    <source>
        <strain evidence="3 4">DSM 18048</strain>
    </source>
</reference>
<dbReference type="GO" id="GO:0008270">
    <property type="term" value="F:zinc ion binding"/>
    <property type="evidence" value="ECO:0007669"/>
    <property type="project" value="InterPro"/>
</dbReference>
<protein>
    <submittedName>
        <fullName evidence="3">NADPH:quinone reductase-like Zn-dependent oxidoreductase</fullName>
    </submittedName>
</protein>
<dbReference type="InterPro" id="IPR011032">
    <property type="entry name" value="GroES-like_sf"/>
</dbReference>
<organism evidence="3 4">
    <name type="scientific">Deinococcus yavapaiensis KR-236</name>
    <dbReference type="NCBI Taxonomy" id="694435"/>
    <lineage>
        <taxon>Bacteria</taxon>
        <taxon>Thermotogati</taxon>
        <taxon>Deinococcota</taxon>
        <taxon>Deinococci</taxon>
        <taxon>Deinococcales</taxon>
        <taxon>Deinococcaceae</taxon>
        <taxon>Deinococcus</taxon>
    </lineage>
</organism>
<dbReference type="InterPro" id="IPR036291">
    <property type="entry name" value="NAD(P)-bd_dom_sf"/>
</dbReference>
<dbReference type="AlphaFoldDB" id="A0A318S5B7"/>
<dbReference type="PANTHER" id="PTHR11695:SF294">
    <property type="entry name" value="RETICULON-4-INTERACTING PROTEIN 1, MITOCHONDRIAL"/>
    <property type="match status" value="1"/>
</dbReference>
<dbReference type="Gene3D" id="3.90.180.10">
    <property type="entry name" value="Medium-chain alcohol dehydrogenases, catalytic domain"/>
    <property type="match status" value="1"/>
</dbReference>
<dbReference type="RefSeq" id="WP_110886662.1">
    <property type="nucleotide sequence ID" value="NZ_QJSX01000007.1"/>
</dbReference>
<proteinExistence type="predicted"/>
<sequence length="305" mass="32398">MKAMTIHAYGDPDVFRLEDLPLPSPAPGEVLVRVRALSVNPVDTKWRRKGPFGAFPVVLGWDVSGTVEALGDGVSAFEIGDAVFGMVRFPSEGRAYAQYVAAPASHLHRVPTSLGFRDAAAMTLAALTAQQGLTAMRLQAGQTVLIHAAAGGVGHFAVQLAKLRGARVIGTASTRNHDFVRSLGADEVIDYRARPFEEQVERVDAVFDCVGGETQTRSFAVLEPGGTLVTIVGKPSQELAASRGVTAIGFLVHPSNEDLAFLAARVDAAELRPHVSEVLSLEKMADAHRAVESGRTVGKIVLDVE</sequence>
<dbReference type="EMBL" id="QJSX01000007">
    <property type="protein sequence ID" value="PYE53745.1"/>
    <property type="molecule type" value="Genomic_DNA"/>
</dbReference>
<evidence type="ECO:0000313" key="3">
    <source>
        <dbReference type="EMBL" id="PYE53745.1"/>
    </source>
</evidence>
<feature type="domain" description="Enoyl reductase (ER)" evidence="2">
    <location>
        <begin position="10"/>
        <end position="302"/>
    </location>
</feature>
<dbReference type="SUPFAM" id="SSF51735">
    <property type="entry name" value="NAD(P)-binding Rossmann-fold domains"/>
    <property type="match status" value="1"/>
</dbReference>
<dbReference type="PANTHER" id="PTHR11695">
    <property type="entry name" value="ALCOHOL DEHYDROGENASE RELATED"/>
    <property type="match status" value="1"/>
</dbReference>
<dbReference type="Pfam" id="PF08240">
    <property type="entry name" value="ADH_N"/>
    <property type="match status" value="1"/>
</dbReference>
<dbReference type="CDD" id="cd05289">
    <property type="entry name" value="MDR_like_2"/>
    <property type="match status" value="1"/>
</dbReference>
<dbReference type="InterPro" id="IPR020843">
    <property type="entry name" value="ER"/>
</dbReference>
<keyword evidence="1" id="KW-0560">Oxidoreductase</keyword>
<dbReference type="InterPro" id="IPR002364">
    <property type="entry name" value="Quin_OxRdtase/zeta-crystal_CS"/>
</dbReference>
<evidence type="ECO:0000256" key="1">
    <source>
        <dbReference type="ARBA" id="ARBA00023002"/>
    </source>
</evidence>
<gene>
    <name evidence="3" type="ORF">DES52_1073</name>
</gene>
<evidence type="ECO:0000259" key="2">
    <source>
        <dbReference type="SMART" id="SM00829"/>
    </source>
</evidence>